<dbReference type="InterPro" id="IPR007539">
    <property type="entry name" value="DUF551"/>
</dbReference>
<evidence type="ECO:0000256" key="1">
    <source>
        <dbReference type="SAM" id="MobiDB-lite"/>
    </source>
</evidence>
<proteinExistence type="predicted"/>
<feature type="region of interest" description="Disordered" evidence="1">
    <location>
        <begin position="65"/>
        <end position="96"/>
    </location>
</feature>
<organism evidence="3">
    <name type="scientific">Rhizobium meliloti</name>
    <name type="common">Ensifer meliloti</name>
    <name type="synonym">Sinorhizobium meliloti</name>
    <dbReference type="NCBI Taxonomy" id="382"/>
    <lineage>
        <taxon>Bacteria</taxon>
        <taxon>Pseudomonadati</taxon>
        <taxon>Pseudomonadota</taxon>
        <taxon>Alphaproteobacteria</taxon>
        <taxon>Hyphomicrobiales</taxon>
        <taxon>Rhizobiaceae</taxon>
        <taxon>Sinorhizobium/Ensifer group</taxon>
        <taxon>Sinorhizobium</taxon>
    </lineage>
</organism>
<feature type="domain" description="DUF551" evidence="2">
    <location>
        <begin position="32"/>
        <end position="84"/>
    </location>
</feature>
<dbReference type="EMBL" id="WISP01000082">
    <property type="protein sequence ID" value="MQW04332.1"/>
    <property type="molecule type" value="Genomic_DNA"/>
</dbReference>
<gene>
    <name evidence="3" type="ORF">GHK45_11140</name>
</gene>
<dbReference type="AlphaFoldDB" id="A0A6A7ZRK2"/>
<protein>
    <submittedName>
        <fullName evidence="3">DUF551 domain-containing protein</fullName>
    </submittedName>
</protein>
<dbReference type="Pfam" id="PF04448">
    <property type="entry name" value="DUF551"/>
    <property type="match status" value="1"/>
</dbReference>
<evidence type="ECO:0000313" key="3">
    <source>
        <dbReference type="EMBL" id="MQW04332.1"/>
    </source>
</evidence>
<accession>A0A6A7ZRK2</accession>
<reference evidence="3" key="1">
    <citation type="journal article" date="2013" name="Genome Biol.">
        <title>Comparative genomics of the core and accessory genomes of 48 Sinorhizobium strains comprising five genospecies.</title>
        <authorList>
            <person name="Sugawara M."/>
            <person name="Epstein B."/>
            <person name="Badgley B.D."/>
            <person name="Unno T."/>
            <person name="Xu L."/>
            <person name="Reese J."/>
            <person name="Gyaneshwar P."/>
            <person name="Denny R."/>
            <person name="Mudge J."/>
            <person name="Bharti A.K."/>
            <person name="Farmer A.D."/>
            <person name="May G.D."/>
            <person name="Woodward J.E."/>
            <person name="Medigue C."/>
            <person name="Vallenet D."/>
            <person name="Lajus A."/>
            <person name="Rouy Z."/>
            <person name="Martinez-Vaz B."/>
            <person name="Tiffin P."/>
            <person name="Young N.D."/>
            <person name="Sadowsky M.J."/>
        </authorList>
    </citation>
    <scope>NUCLEOTIDE SEQUENCE</scope>
    <source>
        <strain evidence="3">M30</strain>
    </source>
</reference>
<comment type="caution">
    <text evidence="3">The sequence shown here is derived from an EMBL/GenBank/DDBJ whole genome shotgun (WGS) entry which is preliminary data.</text>
</comment>
<dbReference type="RefSeq" id="WP_127520983.1">
    <property type="nucleotide sequence ID" value="NZ_RPMG01000061.1"/>
</dbReference>
<sequence>MLECHTIQSLISIRGWKPMSTGKKWEPIDSAPRDWTDVLLFDPAYPHDHRTVFEGYFDAETEAWLSAEGETVSPTHWQPLPEPPAQGGDESPPPHS</sequence>
<name>A0A6A7ZRK2_RHIML</name>
<evidence type="ECO:0000259" key="2">
    <source>
        <dbReference type="Pfam" id="PF04448"/>
    </source>
</evidence>